<name>A0AAE0MU34_9PEZI</name>
<organism evidence="3 4">
    <name type="scientific">Neurospora tetraspora</name>
    <dbReference type="NCBI Taxonomy" id="94610"/>
    <lineage>
        <taxon>Eukaryota</taxon>
        <taxon>Fungi</taxon>
        <taxon>Dikarya</taxon>
        <taxon>Ascomycota</taxon>
        <taxon>Pezizomycotina</taxon>
        <taxon>Sordariomycetes</taxon>
        <taxon>Sordariomycetidae</taxon>
        <taxon>Sordariales</taxon>
        <taxon>Sordariaceae</taxon>
        <taxon>Neurospora</taxon>
    </lineage>
</organism>
<feature type="signal peptide" evidence="2">
    <location>
        <begin position="1"/>
        <end position="16"/>
    </location>
</feature>
<feature type="chain" id="PRO_5042135682" evidence="2">
    <location>
        <begin position="17"/>
        <end position="122"/>
    </location>
</feature>
<sequence>MHLTTTLSILTALAAASPINSPSNPNSAPAAINKRFEASVPWIWRPRKTDFEQFEDNEATNNGADAADAATNKVKRFEASVPWIWRPKKTDFEQFEDGAGNADADATGETPGAVERAEGEEK</sequence>
<comment type="caution">
    <text evidence="3">The sequence shown here is derived from an EMBL/GenBank/DDBJ whole genome shotgun (WGS) entry which is preliminary data.</text>
</comment>
<feature type="compositionally biased region" description="Low complexity" evidence="1">
    <location>
        <begin position="97"/>
        <end position="108"/>
    </location>
</feature>
<reference evidence="3" key="2">
    <citation type="submission" date="2023-06" db="EMBL/GenBank/DDBJ databases">
        <authorList>
            <consortium name="Lawrence Berkeley National Laboratory"/>
            <person name="Haridas S."/>
            <person name="Hensen N."/>
            <person name="Bonometti L."/>
            <person name="Westerberg I."/>
            <person name="Brannstrom I.O."/>
            <person name="Guillou S."/>
            <person name="Cros-Aarteil S."/>
            <person name="Calhoun S."/>
            <person name="Kuo A."/>
            <person name="Mondo S."/>
            <person name="Pangilinan J."/>
            <person name="Riley R."/>
            <person name="Labutti K."/>
            <person name="Andreopoulos B."/>
            <person name="Lipzen A."/>
            <person name="Chen C."/>
            <person name="Yanf M."/>
            <person name="Daum C."/>
            <person name="Ng V."/>
            <person name="Clum A."/>
            <person name="Steindorff A."/>
            <person name="Ohm R."/>
            <person name="Martin F."/>
            <person name="Silar P."/>
            <person name="Natvig D."/>
            <person name="Lalanne C."/>
            <person name="Gautier V."/>
            <person name="Ament-Velasquez S.L."/>
            <person name="Kruys A."/>
            <person name="Hutchinson M.I."/>
            <person name="Powell A.J."/>
            <person name="Barry K."/>
            <person name="Miller A.N."/>
            <person name="Grigoriev I.V."/>
            <person name="Debuchy R."/>
            <person name="Gladieux P."/>
            <person name="Thoren M.H."/>
            <person name="Johannesson H."/>
        </authorList>
    </citation>
    <scope>NUCLEOTIDE SEQUENCE</scope>
    <source>
        <strain evidence="3">CBS 560.94</strain>
    </source>
</reference>
<dbReference type="AlphaFoldDB" id="A0AAE0MU34"/>
<evidence type="ECO:0000313" key="4">
    <source>
        <dbReference type="Proteomes" id="UP001278500"/>
    </source>
</evidence>
<keyword evidence="4" id="KW-1185">Reference proteome</keyword>
<accession>A0AAE0MU34</accession>
<keyword evidence="2" id="KW-0732">Signal</keyword>
<reference evidence="3" key="1">
    <citation type="journal article" date="2023" name="Mol. Phylogenet. Evol.">
        <title>Genome-scale phylogeny and comparative genomics of the fungal order Sordariales.</title>
        <authorList>
            <person name="Hensen N."/>
            <person name="Bonometti L."/>
            <person name="Westerberg I."/>
            <person name="Brannstrom I.O."/>
            <person name="Guillou S."/>
            <person name="Cros-Aarteil S."/>
            <person name="Calhoun S."/>
            <person name="Haridas S."/>
            <person name="Kuo A."/>
            <person name="Mondo S."/>
            <person name="Pangilinan J."/>
            <person name="Riley R."/>
            <person name="LaButti K."/>
            <person name="Andreopoulos B."/>
            <person name="Lipzen A."/>
            <person name="Chen C."/>
            <person name="Yan M."/>
            <person name="Daum C."/>
            <person name="Ng V."/>
            <person name="Clum A."/>
            <person name="Steindorff A."/>
            <person name="Ohm R.A."/>
            <person name="Martin F."/>
            <person name="Silar P."/>
            <person name="Natvig D.O."/>
            <person name="Lalanne C."/>
            <person name="Gautier V."/>
            <person name="Ament-Velasquez S.L."/>
            <person name="Kruys A."/>
            <person name="Hutchinson M.I."/>
            <person name="Powell A.J."/>
            <person name="Barry K."/>
            <person name="Miller A.N."/>
            <person name="Grigoriev I.V."/>
            <person name="Debuchy R."/>
            <person name="Gladieux P."/>
            <person name="Hiltunen Thoren M."/>
            <person name="Johannesson H."/>
        </authorList>
    </citation>
    <scope>NUCLEOTIDE SEQUENCE</scope>
    <source>
        <strain evidence="3">CBS 560.94</strain>
    </source>
</reference>
<gene>
    <name evidence="3" type="ORF">B0H65DRAFT_586382</name>
</gene>
<dbReference type="GeneID" id="87868102"/>
<protein>
    <submittedName>
        <fullName evidence="3">Uncharacterized protein</fullName>
    </submittedName>
</protein>
<proteinExistence type="predicted"/>
<dbReference type="RefSeq" id="XP_062684362.1">
    <property type="nucleotide sequence ID" value="XM_062830948.1"/>
</dbReference>
<dbReference type="Proteomes" id="UP001278500">
    <property type="component" value="Unassembled WGS sequence"/>
</dbReference>
<evidence type="ECO:0000256" key="2">
    <source>
        <dbReference type="SAM" id="SignalP"/>
    </source>
</evidence>
<evidence type="ECO:0000313" key="3">
    <source>
        <dbReference type="EMBL" id="KAK3351067.1"/>
    </source>
</evidence>
<feature type="region of interest" description="Disordered" evidence="1">
    <location>
        <begin position="95"/>
        <end position="122"/>
    </location>
</feature>
<evidence type="ECO:0000256" key="1">
    <source>
        <dbReference type="SAM" id="MobiDB-lite"/>
    </source>
</evidence>
<dbReference type="EMBL" id="JAUEPP010000002">
    <property type="protein sequence ID" value="KAK3351067.1"/>
    <property type="molecule type" value="Genomic_DNA"/>
</dbReference>